<feature type="binding site" evidence="11">
    <location>
        <begin position="13"/>
        <end position="18"/>
    </location>
    <ligand>
        <name>NADP(+)</name>
        <dbReference type="ChEBI" id="CHEBI:58349"/>
    </ligand>
</feature>
<comment type="catalytic activity">
    <reaction evidence="9">
        <text>L-proline + NAD(+) = (S)-1-pyrroline-5-carboxylate + NADH + 2 H(+)</text>
        <dbReference type="Rhea" id="RHEA:14105"/>
        <dbReference type="ChEBI" id="CHEBI:15378"/>
        <dbReference type="ChEBI" id="CHEBI:17388"/>
        <dbReference type="ChEBI" id="CHEBI:57540"/>
        <dbReference type="ChEBI" id="CHEBI:57945"/>
        <dbReference type="ChEBI" id="CHEBI:60039"/>
        <dbReference type="EC" id="1.5.1.2"/>
    </reaction>
</comment>
<evidence type="ECO:0000313" key="15">
    <source>
        <dbReference type="Proteomes" id="UP000217210"/>
    </source>
</evidence>
<keyword evidence="7 9" id="KW-0560">Oxidoreductase</keyword>
<comment type="similarity">
    <text evidence="2 9">Belongs to the pyrroline-5-carboxylate reductase family.</text>
</comment>
<keyword evidence="3 9" id="KW-0963">Cytoplasm</keyword>
<dbReference type="GO" id="GO:0055129">
    <property type="term" value="P:L-proline biosynthetic process"/>
    <property type="evidence" value="ECO:0007669"/>
    <property type="project" value="UniProtKB-UniRule"/>
</dbReference>
<dbReference type="EMBL" id="CP016779">
    <property type="protein sequence ID" value="ASY23373.1"/>
    <property type="molecule type" value="Genomic_DNA"/>
</dbReference>
<dbReference type="NCBIfam" id="TIGR00112">
    <property type="entry name" value="proC"/>
    <property type="match status" value="1"/>
</dbReference>
<gene>
    <name evidence="9" type="primary">proC</name>
    <name evidence="14" type="ORF">B1sIIB91_00245</name>
</gene>
<dbReference type="FunFam" id="3.40.50.720:FF:000190">
    <property type="entry name" value="Pyrroline-5-carboxylate reductase"/>
    <property type="match status" value="1"/>
</dbReference>
<dbReference type="InterPro" id="IPR036291">
    <property type="entry name" value="NAD(P)-bd_dom_sf"/>
</dbReference>
<feature type="domain" description="Pyrroline-5-carboxylate reductase catalytic N-terminal" evidence="12">
    <location>
        <begin position="10"/>
        <end position="102"/>
    </location>
</feature>
<dbReference type="UniPathway" id="UPA00098">
    <property type="reaction ID" value="UER00361"/>
</dbReference>
<evidence type="ECO:0000313" key="14">
    <source>
        <dbReference type="EMBL" id="ASY23373.1"/>
    </source>
</evidence>
<evidence type="ECO:0000256" key="10">
    <source>
        <dbReference type="NCBIfam" id="TIGR00112"/>
    </source>
</evidence>
<feature type="binding site" evidence="11">
    <location>
        <begin position="73"/>
        <end position="76"/>
    </location>
    <ligand>
        <name>NADP(+)</name>
        <dbReference type="ChEBI" id="CHEBI:58349"/>
    </ligand>
</feature>
<organism evidence="14 15">
    <name type="scientific">Candidatus Nanopelagicus abundans</name>
    <dbReference type="NCBI Taxonomy" id="1884916"/>
    <lineage>
        <taxon>Bacteria</taxon>
        <taxon>Bacillati</taxon>
        <taxon>Actinomycetota</taxon>
        <taxon>Actinomycetes</taxon>
        <taxon>Candidatus Nanopelagicales</taxon>
        <taxon>Candidatus Nanopelagicaceae</taxon>
        <taxon>Candidatus Nanopelagicus</taxon>
    </lineage>
</organism>
<dbReference type="OrthoDB" id="9805754at2"/>
<dbReference type="PIRSF" id="PIRSF000193">
    <property type="entry name" value="Pyrrol-5-carb_rd"/>
    <property type="match status" value="1"/>
</dbReference>
<dbReference type="KEGG" id="nab:B1sIIB91_00245"/>
<protein>
    <recommendedName>
        <fullName evidence="9 10">Pyrroline-5-carboxylate reductase</fullName>
        <shortName evidence="9">P5C reductase</shortName>
        <shortName evidence="9">P5CR</shortName>
        <ecNumber evidence="9 10">1.5.1.2</ecNumber>
    </recommendedName>
    <alternativeName>
        <fullName evidence="9">PCA reductase</fullName>
    </alternativeName>
</protein>
<accession>A0A249L2S8</accession>
<evidence type="ECO:0000256" key="6">
    <source>
        <dbReference type="ARBA" id="ARBA00022857"/>
    </source>
</evidence>
<dbReference type="PANTHER" id="PTHR11645">
    <property type="entry name" value="PYRROLINE-5-CARBOXYLATE REDUCTASE"/>
    <property type="match status" value="1"/>
</dbReference>
<comment type="pathway">
    <text evidence="9">Amino-acid biosynthesis; L-proline biosynthesis; L-proline from L-glutamate 5-semialdehyde: step 1/1.</text>
</comment>
<keyword evidence="15" id="KW-1185">Reference proteome</keyword>
<evidence type="ECO:0000256" key="3">
    <source>
        <dbReference type="ARBA" id="ARBA00022490"/>
    </source>
</evidence>
<dbReference type="GO" id="GO:0005737">
    <property type="term" value="C:cytoplasm"/>
    <property type="evidence" value="ECO:0007669"/>
    <property type="project" value="UniProtKB-SubCell"/>
</dbReference>
<dbReference type="EC" id="1.5.1.2" evidence="9 10"/>
<evidence type="ECO:0000256" key="9">
    <source>
        <dbReference type="HAMAP-Rule" id="MF_01925"/>
    </source>
</evidence>
<evidence type="ECO:0000256" key="4">
    <source>
        <dbReference type="ARBA" id="ARBA00022605"/>
    </source>
</evidence>
<dbReference type="InterPro" id="IPR000304">
    <property type="entry name" value="Pyrroline-COOH_reductase"/>
</dbReference>
<proteinExistence type="inferred from homology"/>
<keyword evidence="6 9" id="KW-0521">NADP</keyword>
<dbReference type="FunFam" id="1.10.3730.10:FF:000001">
    <property type="entry name" value="Pyrroline-5-carboxylate reductase"/>
    <property type="match status" value="1"/>
</dbReference>
<dbReference type="HAMAP" id="MF_01925">
    <property type="entry name" value="P5C_reductase"/>
    <property type="match status" value="1"/>
</dbReference>
<reference evidence="14 15" key="1">
    <citation type="submission" date="2016-07" db="EMBL/GenBank/DDBJ databases">
        <title>High microdiversification within the ubiquitous acI lineage of Actinobacteria.</title>
        <authorList>
            <person name="Neuenschwander S.M."/>
            <person name="Salcher M."/>
            <person name="Ghai R."/>
            <person name="Pernthaler J."/>
        </authorList>
    </citation>
    <scope>NUCLEOTIDE SEQUENCE [LARGE SCALE GENOMIC DNA]</scope>
    <source>
        <strain evidence="14">MMS-IIB-91</strain>
    </source>
</reference>
<comment type="subcellular location">
    <subcellularLocation>
        <location evidence="1 9">Cytoplasm</location>
    </subcellularLocation>
</comment>
<dbReference type="RefSeq" id="WP_095687663.1">
    <property type="nucleotide sequence ID" value="NZ_CP016779.1"/>
</dbReference>
<evidence type="ECO:0000256" key="2">
    <source>
        <dbReference type="ARBA" id="ARBA00005525"/>
    </source>
</evidence>
<dbReference type="AlphaFoldDB" id="A0A249L2S8"/>
<keyword evidence="4 9" id="KW-0028">Amino-acid biosynthesis</keyword>
<comment type="function">
    <text evidence="8 9">Catalyzes the reduction of 1-pyrroline-5-carboxylate (PCA) to L-proline.</text>
</comment>
<evidence type="ECO:0000256" key="1">
    <source>
        <dbReference type="ARBA" id="ARBA00004496"/>
    </source>
</evidence>
<dbReference type="SUPFAM" id="SSF48179">
    <property type="entry name" value="6-phosphogluconate dehydrogenase C-terminal domain-like"/>
    <property type="match status" value="1"/>
</dbReference>
<dbReference type="SUPFAM" id="SSF51735">
    <property type="entry name" value="NAD(P)-binding Rossmann-fold domains"/>
    <property type="match status" value="1"/>
</dbReference>
<evidence type="ECO:0000259" key="13">
    <source>
        <dbReference type="Pfam" id="PF14748"/>
    </source>
</evidence>
<name>A0A249L2S8_9ACTN</name>
<dbReference type="InterPro" id="IPR029036">
    <property type="entry name" value="P5CR_dimer"/>
</dbReference>
<dbReference type="GO" id="GO:0004735">
    <property type="term" value="F:pyrroline-5-carboxylate reductase activity"/>
    <property type="evidence" value="ECO:0007669"/>
    <property type="project" value="UniProtKB-UniRule"/>
</dbReference>
<evidence type="ECO:0000256" key="5">
    <source>
        <dbReference type="ARBA" id="ARBA00022650"/>
    </source>
</evidence>
<evidence type="ECO:0000259" key="12">
    <source>
        <dbReference type="Pfam" id="PF03807"/>
    </source>
</evidence>
<dbReference type="Pfam" id="PF14748">
    <property type="entry name" value="P5CR_dimer"/>
    <property type="match status" value="1"/>
</dbReference>
<dbReference type="Pfam" id="PF03807">
    <property type="entry name" value="F420_oxidored"/>
    <property type="match status" value="1"/>
</dbReference>
<evidence type="ECO:0000256" key="8">
    <source>
        <dbReference type="ARBA" id="ARBA00058118"/>
    </source>
</evidence>
<comment type="catalytic activity">
    <reaction evidence="9">
        <text>L-proline + NADP(+) = (S)-1-pyrroline-5-carboxylate + NADPH + 2 H(+)</text>
        <dbReference type="Rhea" id="RHEA:14109"/>
        <dbReference type="ChEBI" id="CHEBI:15378"/>
        <dbReference type="ChEBI" id="CHEBI:17388"/>
        <dbReference type="ChEBI" id="CHEBI:57783"/>
        <dbReference type="ChEBI" id="CHEBI:58349"/>
        <dbReference type="ChEBI" id="CHEBI:60039"/>
        <dbReference type="EC" id="1.5.1.2"/>
    </reaction>
</comment>
<dbReference type="Proteomes" id="UP000217210">
    <property type="component" value="Chromosome"/>
</dbReference>
<dbReference type="PANTHER" id="PTHR11645:SF0">
    <property type="entry name" value="PYRROLINE-5-CARBOXYLATE REDUCTASE 3"/>
    <property type="match status" value="1"/>
</dbReference>
<dbReference type="InterPro" id="IPR028939">
    <property type="entry name" value="P5C_Rdtase_cat_N"/>
</dbReference>
<dbReference type="InterPro" id="IPR008927">
    <property type="entry name" value="6-PGluconate_DH-like_C_sf"/>
</dbReference>
<evidence type="ECO:0000256" key="11">
    <source>
        <dbReference type="PIRSR" id="PIRSR000193-1"/>
    </source>
</evidence>
<dbReference type="Gene3D" id="1.10.3730.10">
    <property type="entry name" value="ProC C-terminal domain-like"/>
    <property type="match status" value="1"/>
</dbReference>
<feature type="domain" description="Pyrroline-5-carboxylate reductase dimerisation" evidence="13">
    <location>
        <begin position="165"/>
        <end position="269"/>
    </location>
</feature>
<keyword evidence="5 9" id="KW-0641">Proline biosynthesis</keyword>
<evidence type="ECO:0000256" key="7">
    <source>
        <dbReference type="ARBA" id="ARBA00023002"/>
    </source>
</evidence>
<sequence length="270" mass="27995">MKTQADNKSIGFIGAGVMGAALIKSLISNSINAAQIYVNEKSDDRAKQVKDQYKINLVSIQEIGQSCDVIFLAVKPQDLSSALSELSKTLSDSAILISIAAGKTTQFIESQLKTKNPVIRVMPNTPAQIGKGVSAISPGANASGADLSLAKNLLSNSGLVVEVSESNQDAVTALSGSGPAYFFSFVEAMINAGVKLGLTNEIATQLAIGTISGSAAMLKESGLDATTLRKNVTSPNGTTAAALSVFTDKDLEKIVLDAMTAAKKRAQELA</sequence>
<dbReference type="Gene3D" id="3.40.50.720">
    <property type="entry name" value="NAD(P)-binding Rossmann-like Domain"/>
    <property type="match status" value="1"/>
</dbReference>